<dbReference type="AlphaFoldDB" id="A0A085MMI3"/>
<keyword evidence="7 12" id="KW-1133">Transmembrane helix</keyword>
<dbReference type="GO" id="GO:0046872">
    <property type="term" value="F:metal ion binding"/>
    <property type="evidence" value="ECO:0007669"/>
    <property type="project" value="UniProtKB-KW"/>
</dbReference>
<evidence type="ECO:0000256" key="1">
    <source>
        <dbReference type="ARBA" id="ARBA00004448"/>
    </source>
</evidence>
<keyword evidence="6 12" id="KW-0809">Transit peptide</keyword>
<keyword evidence="14" id="KW-1185">Reference proteome</keyword>
<comment type="caution">
    <text evidence="12">Lacks conserved residue(s) required for the propagation of feature annotation.</text>
</comment>
<evidence type="ECO:0000256" key="4">
    <source>
        <dbReference type="ARBA" id="ARBA00022692"/>
    </source>
</evidence>
<keyword evidence="9 12" id="KW-0472">Membrane</keyword>
<dbReference type="InterPro" id="IPR034804">
    <property type="entry name" value="SQR/QFR_C/D"/>
</dbReference>
<dbReference type="GO" id="GO:0020037">
    <property type="term" value="F:heme binding"/>
    <property type="evidence" value="ECO:0007669"/>
    <property type="project" value="TreeGrafter"/>
</dbReference>
<dbReference type="GO" id="GO:0005743">
    <property type="term" value="C:mitochondrial inner membrane"/>
    <property type="evidence" value="ECO:0007669"/>
    <property type="project" value="UniProtKB-SubCell"/>
</dbReference>
<evidence type="ECO:0000256" key="9">
    <source>
        <dbReference type="ARBA" id="ARBA00023136"/>
    </source>
</evidence>
<dbReference type="Proteomes" id="UP000030764">
    <property type="component" value="Unassembled WGS sequence"/>
</dbReference>
<feature type="binding site" evidence="10">
    <location>
        <position position="151"/>
    </location>
    <ligand>
        <name>a ubiquinone</name>
        <dbReference type="ChEBI" id="CHEBI:16389"/>
        <note>ligand shared with IP/SDHB</note>
    </ligand>
</feature>
<comment type="function">
    <text evidence="12">Membrane-anchoring subunit of succinate dehydrogenase (SDH) that is involved in complex II of the mitochondrial electron transport chain and is responsible for transferring electrons from succinate to ubiquinone (coenzyme Q).</text>
</comment>
<reference evidence="13 14" key="1">
    <citation type="journal article" date="2014" name="Nat. Genet.">
        <title>Genome and transcriptome of the porcine whipworm Trichuris suis.</title>
        <authorList>
            <person name="Jex A.R."/>
            <person name="Nejsum P."/>
            <person name="Schwarz E.M."/>
            <person name="Hu L."/>
            <person name="Young N.D."/>
            <person name="Hall R.S."/>
            <person name="Korhonen P.K."/>
            <person name="Liao S."/>
            <person name="Thamsborg S."/>
            <person name="Xia J."/>
            <person name="Xu P."/>
            <person name="Wang S."/>
            <person name="Scheerlinck J.P."/>
            <person name="Hofmann A."/>
            <person name="Sternberg P.W."/>
            <person name="Wang J."/>
            <person name="Gasser R.B."/>
        </authorList>
    </citation>
    <scope>NUCLEOTIDE SEQUENCE [LARGE SCALE GENOMIC DNA]</scope>
    <source>
        <strain evidence="13">DCEP-RM93M</strain>
    </source>
</reference>
<evidence type="ECO:0000256" key="2">
    <source>
        <dbReference type="ARBA" id="ARBA00007294"/>
    </source>
</evidence>
<evidence type="ECO:0000256" key="12">
    <source>
        <dbReference type="RuleBase" id="RU364031"/>
    </source>
</evidence>
<evidence type="ECO:0000313" key="13">
    <source>
        <dbReference type="EMBL" id="KFD58429.1"/>
    </source>
</evidence>
<dbReference type="PANTHER" id="PTHR13337:SF2">
    <property type="entry name" value="SUCCINATE DEHYDROGENASE [UBIQUINONE] CYTOCHROME B SMALL SUBUNIT, MITOCHONDRIAL"/>
    <property type="match status" value="1"/>
</dbReference>
<comment type="subcellular location">
    <subcellularLocation>
        <location evidence="1 12">Mitochondrion inner membrane</location>
        <topology evidence="1 12">Multi-pass membrane protein</topology>
    </subcellularLocation>
</comment>
<keyword evidence="11 12" id="KW-0479">Metal-binding</keyword>
<name>A0A085MMI3_9BILA</name>
<evidence type="ECO:0000256" key="6">
    <source>
        <dbReference type="ARBA" id="ARBA00022946"/>
    </source>
</evidence>
<feature type="transmembrane region" description="Helical" evidence="12">
    <location>
        <begin position="169"/>
        <end position="186"/>
    </location>
</feature>
<accession>A0A085MMI3</accession>
<keyword evidence="12" id="KW-0349">Heme</keyword>
<dbReference type="EMBL" id="KL363184">
    <property type="protein sequence ID" value="KFD58429.1"/>
    <property type="molecule type" value="Genomic_DNA"/>
</dbReference>
<evidence type="ECO:0000256" key="8">
    <source>
        <dbReference type="ARBA" id="ARBA00023128"/>
    </source>
</evidence>
<feature type="transmembrane region" description="Helical" evidence="12">
    <location>
        <begin position="130"/>
        <end position="148"/>
    </location>
</feature>
<dbReference type="GO" id="GO:0048039">
    <property type="term" value="F:ubiquinone binding"/>
    <property type="evidence" value="ECO:0007669"/>
    <property type="project" value="TreeGrafter"/>
</dbReference>
<organism evidence="13 14">
    <name type="scientific">Trichuris suis</name>
    <name type="common">pig whipworm</name>
    <dbReference type="NCBI Taxonomy" id="68888"/>
    <lineage>
        <taxon>Eukaryota</taxon>
        <taxon>Metazoa</taxon>
        <taxon>Ecdysozoa</taxon>
        <taxon>Nematoda</taxon>
        <taxon>Enoplea</taxon>
        <taxon>Dorylaimia</taxon>
        <taxon>Trichinellida</taxon>
        <taxon>Trichuridae</taxon>
        <taxon>Trichuris</taxon>
    </lineage>
</organism>
<keyword evidence="12" id="KW-0249">Electron transport</keyword>
<evidence type="ECO:0000256" key="3">
    <source>
        <dbReference type="ARBA" id="ARBA00022448"/>
    </source>
</evidence>
<protein>
    <recommendedName>
        <fullName evidence="12">Succinate dehydrogenase [ubiquinone] cytochrome b small subunit</fullName>
    </recommendedName>
</protein>
<dbReference type="GO" id="GO:0006121">
    <property type="term" value="P:mitochondrial electron transport, succinate to ubiquinone"/>
    <property type="evidence" value="ECO:0007669"/>
    <property type="project" value="TreeGrafter"/>
</dbReference>
<keyword evidence="12" id="KW-0816">Tricarboxylic acid cycle</keyword>
<dbReference type="Pfam" id="PF05328">
    <property type="entry name" value="CybS"/>
    <property type="match status" value="1"/>
</dbReference>
<comment type="similarity">
    <text evidence="2 12">Belongs to the CybS family.</text>
</comment>
<keyword evidence="5 12" id="KW-0999">Mitochondrion inner membrane</keyword>
<sequence length="200" mass="21590">MIIPLRLAAHARSTSMLSNALVSRCLFTTANNGWAQKSARLAHPSGLLPNALQNSCFLNSVNVCGCGGKSVIIARPVVALSPVCKRTMSTEVLEVPPSHSAIFSMERILAALMLPLFPTALFVHNATIDYALAATVALHVHWGLHVVVEDYARPFVVGETLSKVCAKSVYLVSILMFAGLLHFNYADVGITKAFEMIWAL</sequence>
<evidence type="ECO:0000256" key="10">
    <source>
        <dbReference type="PIRSR" id="PIRSR607992-1"/>
    </source>
</evidence>
<evidence type="ECO:0000256" key="11">
    <source>
        <dbReference type="PIRSR" id="PIRSR607992-2"/>
    </source>
</evidence>
<proteinExistence type="inferred from homology"/>
<dbReference type="Gene3D" id="1.20.1300.10">
    <property type="entry name" value="Fumarate reductase/succinate dehydrogenase, transmembrane subunit"/>
    <property type="match status" value="1"/>
</dbReference>
<evidence type="ECO:0000256" key="5">
    <source>
        <dbReference type="ARBA" id="ARBA00022792"/>
    </source>
</evidence>
<keyword evidence="11" id="KW-0408">Iron</keyword>
<gene>
    <name evidence="13" type="ORF">M513_00655</name>
</gene>
<dbReference type="GO" id="GO:0006099">
    <property type="term" value="P:tricarboxylic acid cycle"/>
    <property type="evidence" value="ECO:0007669"/>
    <property type="project" value="UniProtKB-KW"/>
</dbReference>
<dbReference type="PANTHER" id="PTHR13337">
    <property type="entry name" value="SUCCINATE DEHYDROGENASE"/>
    <property type="match status" value="1"/>
</dbReference>
<dbReference type="CDD" id="cd03496">
    <property type="entry name" value="SQR_TypeC_CybS"/>
    <property type="match status" value="1"/>
</dbReference>
<keyword evidence="4 12" id="KW-0812">Transmembrane</keyword>
<keyword evidence="8 12" id="KW-0496">Mitochondrion</keyword>
<feature type="binding site" description="axial binding residue" evidence="11">
    <location>
        <position position="139"/>
    </location>
    <ligand>
        <name>heme b</name>
        <dbReference type="ChEBI" id="CHEBI:60344"/>
        <note>ligand shared with SDHC</note>
    </ligand>
    <ligandPart>
        <name>Fe</name>
        <dbReference type="ChEBI" id="CHEBI:18248"/>
    </ligandPart>
</feature>
<dbReference type="InterPro" id="IPR007992">
    <property type="entry name" value="CybS"/>
</dbReference>
<keyword evidence="3 12" id="KW-0813">Transport</keyword>
<evidence type="ECO:0000313" key="14">
    <source>
        <dbReference type="Proteomes" id="UP000030764"/>
    </source>
</evidence>
<evidence type="ECO:0000256" key="7">
    <source>
        <dbReference type="ARBA" id="ARBA00022989"/>
    </source>
</evidence>